<comment type="caution">
    <text evidence="2">The sequence shown here is derived from an EMBL/GenBank/DDBJ whole genome shotgun (WGS) entry which is preliminary data.</text>
</comment>
<evidence type="ECO:0000313" key="3">
    <source>
        <dbReference type="Proteomes" id="UP000035017"/>
    </source>
</evidence>
<dbReference type="AlphaFoldDB" id="A0A0D0KPB0"/>
<evidence type="ECO:0008006" key="4">
    <source>
        <dbReference type="Google" id="ProtNLM"/>
    </source>
</evidence>
<proteinExistence type="predicted"/>
<protein>
    <recommendedName>
        <fullName evidence="4">DUF2946 domain-containing protein</fullName>
    </recommendedName>
</protein>
<dbReference type="OrthoDB" id="8400454at2"/>
<sequence>MGFVRRIMQDRSSAGAVAMLALLLFLLQGLTTGVAHGNMAAMSIGADGVICSTHMPDGATGKQNQNPAKQANDCCGTLCRLAFAAAVALLASPIELTGGIATSVDLAFFYPDATSPPPTANRDSQPRGPPLLPHL</sequence>
<gene>
    <name evidence="2" type="ORF">RU07_15510</name>
</gene>
<dbReference type="Pfam" id="PF11162">
    <property type="entry name" value="DUF2946"/>
    <property type="match status" value="1"/>
</dbReference>
<organism evidence="2 3">
    <name type="scientific">Agrobacterium tumefaciens</name>
    <dbReference type="NCBI Taxonomy" id="358"/>
    <lineage>
        <taxon>Bacteria</taxon>
        <taxon>Pseudomonadati</taxon>
        <taxon>Pseudomonadota</taxon>
        <taxon>Alphaproteobacteria</taxon>
        <taxon>Hyphomicrobiales</taxon>
        <taxon>Rhizobiaceae</taxon>
        <taxon>Rhizobium/Agrobacterium group</taxon>
        <taxon>Agrobacterium</taxon>
        <taxon>Agrobacterium tumefaciens complex</taxon>
    </lineage>
</organism>
<evidence type="ECO:0000256" key="1">
    <source>
        <dbReference type="SAM" id="MobiDB-lite"/>
    </source>
</evidence>
<feature type="region of interest" description="Disordered" evidence="1">
    <location>
        <begin position="115"/>
        <end position="135"/>
    </location>
</feature>
<evidence type="ECO:0000313" key="2">
    <source>
        <dbReference type="EMBL" id="KIQ01493.1"/>
    </source>
</evidence>
<dbReference type="EMBL" id="JXQV01000013">
    <property type="protein sequence ID" value="KIQ01493.1"/>
    <property type="molecule type" value="Genomic_DNA"/>
</dbReference>
<accession>A0A0D0KPB0</accession>
<dbReference type="Proteomes" id="UP000035017">
    <property type="component" value="Unassembled WGS sequence"/>
</dbReference>
<name>A0A0D0KPB0_AGRTU</name>
<dbReference type="InterPro" id="IPR021333">
    <property type="entry name" value="DUF2946"/>
</dbReference>
<reference evidence="2 3" key="1">
    <citation type="submission" date="2014-12" db="EMBL/GenBank/DDBJ databases">
        <title>16Stimator: statistical estimation of ribosomal gene copy numbers from draft genome assemblies.</title>
        <authorList>
            <person name="Perisin M.A."/>
            <person name="Vetter M."/>
            <person name="Gilbert J.A."/>
            <person name="Bergelson J."/>
        </authorList>
    </citation>
    <scope>NUCLEOTIDE SEQUENCE [LARGE SCALE GENOMIC DNA]</scope>
    <source>
        <strain evidence="2 3">MEJ076</strain>
    </source>
</reference>